<dbReference type="SUPFAM" id="SSF51412">
    <property type="entry name" value="Inosine monophosphate dehydrogenase (IMPDH)"/>
    <property type="match status" value="1"/>
</dbReference>
<keyword evidence="5" id="KW-1185">Reference proteome</keyword>
<dbReference type="OrthoDB" id="7165168at2"/>
<dbReference type="InterPro" id="IPR013785">
    <property type="entry name" value="Aldolase_TIM"/>
</dbReference>
<sequence length="335" mass="34922">MALSTEFTELLGVRHPIVLAPMGGSAGGALATAVSRSGGLGLLGGAYGDRAWLERELPIVAEGTDEPWGVGFLTWAVDAGAVEQALEFNPAAVMLSFGDPSPFVDRIRRSDAVLIVQVTDLDEARQAVDVGADVIVAQGTESGGHGARRGRSTLPFVPLVVDLAAPVPVLAAGGIADGRGVAAALALGAAGAVIGTRFQATVEALVDPSISKAIIEGRGQDTERNSVLDIARGASWPIEKYTARTLAHPYLDRWRGREDELAGDSQARQDYQDDVARGVIPPLPVWAGEGVDLITDLPSAADLVTTLAAQAEDALAWAGRRRPDNPDLIEQTECA</sequence>
<dbReference type="RefSeq" id="WP_141308094.1">
    <property type="nucleotide sequence ID" value="NZ_BJND01000008.1"/>
</dbReference>
<protein>
    <submittedName>
        <fullName evidence="4">2-nitropropane dioxygenase</fullName>
    </submittedName>
</protein>
<keyword evidence="2" id="KW-0288">FMN</keyword>
<evidence type="ECO:0000313" key="4">
    <source>
        <dbReference type="EMBL" id="GEC03880.1"/>
    </source>
</evidence>
<dbReference type="GO" id="GO:0051213">
    <property type="term" value="F:dioxygenase activity"/>
    <property type="evidence" value="ECO:0007669"/>
    <property type="project" value="UniProtKB-KW"/>
</dbReference>
<dbReference type="EMBL" id="BJND01000008">
    <property type="protein sequence ID" value="GEC03880.1"/>
    <property type="molecule type" value="Genomic_DNA"/>
</dbReference>
<dbReference type="Proteomes" id="UP000317881">
    <property type="component" value="Unassembled WGS sequence"/>
</dbReference>
<dbReference type="CDD" id="cd04730">
    <property type="entry name" value="NPD_like"/>
    <property type="match status" value="1"/>
</dbReference>
<name>A0A4Y3VDK3_9ACTN</name>
<keyword evidence="4" id="KW-0223">Dioxygenase</keyword>
<organism evidence="4 5">
    <name type="scientific">Streptomyces spinoverrucosus</name>
    <dbReference type="NCBI Taxonomy" id="284043"/>
    <lineage>
        <taxon>Bacteria</taxon>
        <taxon>Bacillati</taxon>
        <taxon>Actinomycetota</taxon>
        <taxon>Actinomycetes</taxon>
        <taxon>Kitasatosporales</taxon>
        <taxon>Streptomycetaceae</taxon>
        <taxon>Streptomyces</taxon>
    </lineage>
</organism>
<gene>
    <name evidence="4" type="ORF">SSP24_15350</name>
</gene>
<proteinExistence type="predicted"/>
<comment type="caution">
    <text evidence="4">The sequence shown here is derived from an EMBL/GenBank/DDBJ whole genome shotgun (WGS) entry which is preliminary data.</text>
</comment>
<dbReference type="PANTHER" id="PTHR32332">
    <property type="entry name" value="2-NITROPROPANE DIOXYGENASE"/>
    <property type="match status" value="1"/>
</dbReference>
<dbReference type="PANTHER" id="PTHR32332:SF31">
    <property type="entry name" value="2-NITROPROPANE DIOXYGENASE FAMILY, PUTATIVE (AFU_ORTHOLOGUE AFUA_2G09850)-RELATED"/>
    <property type="match status" value="1"/>
</dbReference>
<keyword evidence="1" id="KW-0285">Flavoprotein</keyword>
<dbReference type="Gene3D" id="3.20.20.70">
    <property type="entry name" value="Aldolase class I"/>
    <property type="match status" value="1"/>
</dbReference>
<dbReference type="AlphaFoldDB" id="A0A4Y3VDK3"/>
<dbReference type="InterPro" id="IPR004136">
    <property type="entry name" value="NMO"/>
</dbReference>
<keyword evidence="3" id="KW-0560">Oxidoreductase</keyword>
<dbReference type="Pfam" id="PF03060">
    <property type="entry name" value="NMO"/>
    <property type="match status" value="2"/>
</dbReference>
<evidence type="ECO:0000256" key="2">
    <source>
        <dbReference type="ARBA" id="ARBA00022643"/>
    </source>
</evidence>
<dbReference type="GO" id="GO:0018580">
    <property type="term" value="F:nitronate monooxygenase activity"/>
    <property type="evidence" value="ECO:0007669"/>
    <property type="project" value="InterPro"/>
</dbReference>
<reference evidence="4 5" key="1">
    <citation type="submission" date="2019-06" db="EMBL/GenBank/DDBJ databases">
        <title>Whole genome shotgun sequence of Streptomyces spinoverrucosus NBRC 14228.</title>
        <authorList>
            <person name="Hosoyama A."/>
            <person name="Uohara A."/>
            <person name="Ohji S."/>
            <person name="Ichikawa N."/>
        </authorList>
    </citation>
    <scope>NUCLEOTIDE SEQUENCE [LARGE SCALE GENOMIC DNA]</scope>
    <source>
        <strain evidence="4 5">NBRC 14228</strain>
    </source>
</reference>
<accession>A0A4Y3VDK3</accession>
<evidence type="ECO:0000256" key="3">
    <source>
        <dbReference type="ARBA" id="ARBA00023002"/>
    </source>
</evidence>
<evidence type="ECO:0000313" key="5">
    <source>
        <dbReference type="Proteomes" id="UP000317881"/>
    </source>
</evidence>
<evidence type="ECO:0000256" key="1">
    <source>
        <dbReference type="ARBA" id="ARBA00022630"/>
    </source>
</evidence>